<dbReference type="SUPFAM" id="SSF52172">
    <property type="entry name" value="CheY-like"/>
    <property type="match status" value="1"/>
</dbReference>
<keyword evidence="3 6" id="KW-0597">Phosphoprotein</keyword>
<dbReference type="Gene3D" id="3.30.450.20">
    <property type="entry name" value="PAS domain"/>
    <property type="match status" value="2"/>
</dbReference>
<dbReference type="InterPro" id="IPR036890">
    <property type="entry name" value="HATPase_C_sf"/>
</dbReference>
<feature type="modified residue" description="4-aspartylphosphate" evidence="6">
    <location>
        <position position="57"/>
    </location>
</feature>
<dbReference type="InterPro" id="IPR003594">
    <property type="entry name" value="HATPase_dom"/>
</dbReference>
<dbReference type="SUPFAM" id="SSF47384">
    <property type="entry name" value="Homodimeric domain of signal transducing histidine kinase"/>
    <property type="match status" value="1"/>
</dbReference>
<keyword evidence="5" id="KW-0418">Kinase</keyword>
<accession>A0ABD6E4P7</accession>
<dbReference type="RefSeq" id="WP_256307158.1">
    <property type="nucleotide sequence ID" value="NZ_JANHAW010000002.1"/>
</dbReference>
<keyword evidence="4" id="KW-0808">Transferase</keyword>
<evidence type="ECO:0000259" key="10">
    <source>
        <dbReference type="PROSITE" id="PS50112"/>
    </source>
</evidence>
<dbReference type="PRINTS" id="PR00344">
    <property type="entry name" value="BCTRLSENSOR"/>
</dbReference>
<dbReference type="Gene3D" id="3.40.50.2300">
    <property type="match status" value="1"/>
</dbReference>
<dbReference type="PANTHER" id="PTHR43304:SF1">
    <property type="entry name" value="PAC DOMAIN-CONTAINING PROTEIN"/>
    <property type="match status" value="1"/>
</dbReference>
<dbReference type="InterPro" id="IPR035965">
    <property type="entry name" value="PAS-like_dom_sf"/>
</dbReference>
<dbReference type="PANTHER" id="PTHR43304">
    <property type="entry name" value="PHYTOCHROME-LIKE PROTEIN CPH1"/>
    <property type="match status" value="1"/>
</dbReference>
<evidence type="ECO:0000256" key="7">
    <source>
        <dbReference type="SAM" id="MobiDB-lite"/>
    </source>
</evidence>
<dbReference type="PROSITE" id="PS50113">
    <property type="entry name" value="PAC"/>
    <property type="match status" value="1"/>
</dbReference>
<dbReference type="InterPro" id="IPR005467">
    <property type="entry name" value="His_kinase_dom"/>
</dbReference>
<protein>
    <recommendedName>
        <fullName evidence="2">histidine kinase</fullName>
        <ecNumber evidence="2">2.7.13.3</ecNumber>
    </recommendedName>
</protein>
<organism evidence="12 13">
    <name type="scientific">Halobellus litoreus</name>
    <dbReference type="NCBI Taxonomy" id="755310"/>
    <lineage>
        <taxon>Archaea</taxon>
        <taxon>Methanobacteriati</taxon>
        <taxon>Methanobacteriota</taxon>
        <taxon>Stenosarchaea group</taxon>
        <taxon>Halobacteria</taxon>
        <taxon>Halobacteriales</taxon>
        <taxon>Haloferacaceae</taxon>
        <taxon>Halobellus</taxon>
    </lineage>
</organism>
<dbReference type="SUPFAM" id="SSF55874">
    <property type="entry name" value="ATPase domain of HSP90 chaperone/DNA topoisomerase II/histidine kinase"/>
    <property type="match status" value="1"/>
</dbReference>
<evidence type="ECO:0000256" key="5">
    <source>
        <dbReference type="ARBA" id="ARBA00022777"/>
    </source>
</evidence>
<dbReference type="NCBIfam" id="TIGR00229">
    <property type="entry name" value="sensory_box"/>
    <property type="match status" value="1"/>
</dbReference>
<comment type="caution">
    <text evidence="12">The sequence shown here is derived from an EMBL/GenBank/DDBJ whole genome shotgun (WGS) entry which is preliminary data.</text>
</comment>
<evidence type="ECO:0000259" key="8">
    <source>
        <dbReference type="PROSITE" id="PS50109"/>
    </source>
</evidence>
<evidence type="ECO:0000256" key="4">
    <source>
        <dbReference type="ARBA" id="ARBA00022679"/>
    </source>
</evidence>
<dbReference type="AlphaFoldDB" id="A0ABD6E4P7"/>
<dbReference type="Gene3D" id="1.10.287.130">
    <property type="match status" value="1"/>
</dbReference>
<feature type="region of interest" description="Disordered" evidence="7">
    <location>
        <begin position="240"/>
        <end position="263"/>
    </location>
</feature>
<evidence type="ECO:0000259" key="9">
    <source>
        <dbReference type="PROSITE" id="PS50110"/>
    </source>
</evidence>
<dbReference type="SUPFAM" id="SSF55785">
    <property type="entry name" value="PYP-like sensor domain (PAS domain)"/>
    <property type="match status" value="2"/>
</dbReference>
<dbReference type="SMART" id="SM00091">
    <property type="entry name" value="PAS"/>
    <property type="match status" value="2"/>
</dbReference>
<dbReference type="SMART" id="SM00388">
    <property type="entry name" value="HisKA"/>
    <property type="match status" value="1"/>
</dbReference>
<dbReference type="Proteomes" id="UP001597092">
    <property type="component" value="Unassembled WGS sequence"/>
</dbReference>
<sequence length="621" mass="69226">MDGLIRVLYVESDPQFRALTTESLQRASDAIEVVSEPSPDDGLATIRNGEIDCVVADHEFAETTGLELLDAVREEYPDLPFILFTGTGSEAVASKAISAGVTDYLQKRGSAEQYAVLANRIENAVERRRADRRAEHQKRRLETLISNLPGIVYRCRNEPGWPMEYVAGESEALVGYPAEALADNEVNWGEEVLYPDDRERAWEEVQAAIDRGEPFECTYRVVTRDGDVRWMWERGRPVTDSGTDVGVEPINGADSGDGDDSTADGRTVALEGFITDVTDSKRRERALERSERRFRAIFDDPNLLVGLLDTDGRIEEVNRTAVEYAGVDPADVIGEDFWETPWWTAEMREDVREWVQLAVDGEYVSYEATHPNPRGDPITVQGFFRPVTDDAGSVTAIVVSARDVTARREREEKLERQYERLDEFASFVSHDFQSPIAAARGRLELARETDDDTHVERALDAVERIDELRSDLVETLRSGEIVSEPAILTVEDVLETVWETVDPPAAASLRIDGTIEIAADGEALQRLLENFVRNSVEHGGDDVDVRVGEADGGFYYEDSGPGIDPERRPRVFAPGFSTKRDDDGTGMGLASVRQIVSAHGWDIDIGDAQRLDGVRFEIHTE</sequence>
<dbReference type="InterPro" id="IPR003661">
    <property type="entry name" value="HisK_dim/P_dom"/>
</dbReference>
<keyword evidence="13" id="KW-1185">Reference proteome</keyword>
<feature type="domain" description="PAS" evidence="10">
    <location>
        <begin position="137"/>
        <end position="212"/>
    </location>
</feature>
<dbReference type="InterPro" id="IPR036097">
    <property type="entry name" value="HisK_dim/P_sf"/>
</dbReference>
<dbReference type="InterPro" id="IPR000014">
    <property type="entry name" value="PAS"/>
</dbReference>
<dbReference type="Pfam" id="PF02518">
    <property type="entry name" value="HATPase_c"/>
    <property type="match status" value="1"/>
</dbReference>
<dbReference type="GO" id="GO:0004673">
    <property type="term" value="F:protein histidine kinase activity"/>
    <property type="evidence" value="ECO:0007669"/>
    <property type="project" value="UniProtKB-EC"/>
</dbReference>
<dbReference type="PROSITE" id="PS50110">
    <property type="entry name" value="RESPONSE_REGULATORY"/>
    <property type="match status" value="1"/>
</dbReference>
<dbReference type="SMART" id="SM00448">
    <property type="entry name" value="REC"/>
    <property type="match status" value="1"/>
</dbReference>
<evidence type="ECO:0000313" key="12">
    <source>
        <dbReference type="EMBL" id="MFD1687624.1"/>
    </source>
</evidence>
<name>A0ABD6E4P7_9EURY</name>
<dbReference type="SMART" id="SM00387">
    <property type="entry name" value="HATPase_c"/>
    <property type="match status" value="1"/>
</dbReference>
<dbReference type="Pfam" id="PF08447">
    <property type="entry name" value="PAS_3"/>
    <property type="match status" value="1"/>
</dbReference>
<dbReference type="Pfam" id="PF00512">
    <property type="entry name" value="HisKA"/>
    <property type="match status" value="1"/>
</dbReference>
<dbReference type="InterPro" id="IPR000700">
    <property type="entry name" value="PAS-assoc_C"/>
</dbReference>
<dbReference type="InterPro" id="IPR013655">
    <property type="entry name" value="PAS_fold_3"/>
</dbReference>
<evidence type="ECO:0000256" key="3">
    <source>
        <dbReference type="ARBA" id="ARBA00022553"/>
    </source>
</evidence>
<dbReference type="EMBL" id="JBHUDP010000019">
    <property type="protein sequence ID" value="MFD1687624.1"/>
    <property type="molecule type" value="Genomic_DNA"/>
</dbReference>
<dbReference type="CDD" id="cd00082">
    <property type="entry name" value="HisKA"/>
    <property type="match status" value="1"/>
</dbReference>
<dbReference type="EC" id="2.7.13.3" evidence="2"/>
<dbReference type="CDD" id="cd00130">
    <property type="entry name" value="PAS"/>
    <property type="match status" value="2"/>
</dbReference>
<feature type="domain" description="PAC" evidence="11">
    <location>
        <begin position="364"/>
        <end position="416"/>
    </location>
</feature>
<dbReference type="Gene3D" id="3.30.565.10">
    <property type="entry name" value="Histidine kinase-like ATPase, C-terminal domain"/>
    <property type="match status" value="1"/>
</dbReference>
<evidence type="ECO:0000256" key="6">
    <source>
        <dbReference type="PROSITE-ProRule" id="PRU00169"/>
    </source>
</evidence>
<dbReference type="PROSITE" id="PS50112">
    <property type="entry name" value="PAS"/>
    <property type="match status" value="2"/>
</dbReference>
<evidence type="ECO:0000313" key="13">
    <source>
        <dbReference type="Proteomes" id="UP001597092"/>
    </source>
</evidence>
<feature type="domain" description="Response regulatory" evidence="9">
    <location>
        <begin position="6"/>
        <end position="122"/>
    </location>
</feature>
<feature type="domain" description="PAS" evidence="10">
    <location>
        <begin position="290"/>
        <end position="362"/>
    </location>
</feature>
<proteinExistence type="predicted"/>
<dbReference type="InterPro" id="IPR001789">
    <property type="entry name" value="Sig_transdc_resp-reg_receiver"/>
</dbReference>
<dbReference type="InterPro" id="IPR052162">
    <property type="entry name" value="Sensor_kinase/Photoreceptor"/>
</dbReference>
<gene>
    <name evidence="12" type="ORF">ACFSAS_18755</name>
</gene>
<dbReference type="InterPro" id="IPR013656">
    <property type="entry name" value="PAS_4"/>
</dbReference>
<dbReference type="InterPro" id="IPR004358">
    <property type="entry name" value="Sig_transdc_His_kin-like_C"/>
</dbReference>
<dbReference type="PROSITE" id="PS50109">
    <property type="entry name" value="HIS_KIN"/>
    <property type="match status" value="1"/>
</dbReference>
<feature type="domain" description="Histidine kinase" evidence="8">
    <location>
        <begin position="427"/>
        <end position="621"/>
    </location>
</feature>
<dbReference type="Pfam" id="PF00072">
    <property type="entry name" value="Response_reg"/>
    <property type="match status" value="1"/>
</dbReference>
<evidence type="ECO:0000259" key="11">
    <source>
        <dbReference type="PROSITE" id="PS50113"/>
    </source>
</evidence>
<evidence type="ECO:0000256" key="2">
    <source>
        <dbReference type="ARBA" id="ARBA00012438"/>
    </source>
</evidence>
<reference evidence="12 13" key="1">
    <citation type="journal article" date="2019" name="Int. J. Syst. Evol. Microbiol.">
        <title>The Global Catalogue of Microorganisms (GCM) 10K type strain sequencing project: providing services to taxonomists for standard genome sequencing and annotation.</title>
        <authorList>
            <consortium name="The Broad Institute Genomics Platform"/>
            <consortium name="The Broad Institute Genome Sequencing Center for Infectious Disease"/>
            <person name="Wu L."/>
            <person name="Ma J."/>
        </authorList>
    </citation>
    <scope>NUCLEOTIDE SEQUENCE [LARGE SCALE GENOMIC DNA]</scope>
    <source>
        <strain evidence="12 13">CGMCC 1.10387</strain>
    </source>
</reference>
<evidence type="ECO:0000256" key="1">
    <source>
        <dbReference type="ARBA" id="ARBA00000085"/>
    </source>
</evidence>
<comment type="catalytic activity">
    <reaction evidence="1">
        <text>ATP + protein L-histidine = ADP + protein N-phospho-L-histidine.</text>
        <dbReference type="EC" id="2.7.13.3"/>
    </reaction>
</comment>
<dbReference type="Pfam" id="PF08448">
    <property type="entry name" value="PAS_4"/>
    <property type="match status" value="1"/>
</dbReference>
<dbReference type="InterPro" id="IPR011006">
    <property type="entry name" value="CheY-like_superfamily"/>
</dbReference>
<dbReference type="CDD" id="cd00156">
    <property type="entry name" value="REC"/>
    <property type="match status" value="1"/>
</dbReference>